<feature type="domain" description="RmlD-like substrate binding" evidence="2">
    <location>
        <begin position="270"/>
        <end position="530"/>
    </location>
</feature>
<gene>
    <name evidence="3" type="ORF">APUTEX25_003750</name>
</gene>
<evidence type="ECO:0000313" key="4">
    <source>
        <dbReference type="Proteomes" id="UP000279271"/>
    </source>
</evidence>
<comment type="caution">
    <text evidence="3">The sequence shown here is derived from an EMBL/GenBank/DDBJ whole genome shotgun (WGS) entry which is preliminary data.</text>
</comment>
<dbReference type="Gene3D" id="3.40.50.720">
    <property type="entry name" value="NAD(P)-binding Rossmann-like Domain"/>
    <property type="match status" value="1"/>
</dbReference>
<proteinExistence type="predicted"/>
<dbReference type="InterPro" id="IPR029903">
    <property type="entry name" value="RmlD-like-bd"/>
</dbReference>
<dbReference type="AlphaFoldDB" id="A0A3M7L4J8"/>
<sequence length="536" mass="57689">MQRRCPLCNQTITKVASKFVGSKPQTLSVLAPPPSEERSVPGLPAVLEDSAPLLQRLHAFFEHERYSLGRRTTPAPPPRPRWGPGSVGHARRQPPPPAAGPSPYFQRLQRHARSMRQPATPAAPGPPPAAGTAEEILGWRRAVYAEGTWTRIQWPLQERGVEPRRSRAELRAWVLRELQVLLPGVDCTLILTLVLALFGTPGPHADAIRALDCFLGTRTAHFWHELRVLSASPLSLPAHDHALRAARTGALVVATHHTTRPAAEKTRVEWHWVDLTSGDGLADCFSALGPELVAVVNCAAASAPAFCEQNADHAAALNVPHQLLKSLAGLAATPLLIHISTDQVYAGTGTPAAGWSEDCKPQPVNVYGATKLEAERAVQASWPKHVILRPSIIVGPPPPFPVHRPLFLQFVLSALSQQKPTTFFTDEWRCPVSVHDIVAACLRLIAEADKPRAHRLYNMGGPHRLSRAEMAEAAAAVGGWSTAAVLRQPAASVTRAAPSPQDIAMDSSLCAADLGVHATPLESVLRAVCAAAQPDP</sequence>
<name>A0A3M7L4J8_AUXPR</name>
<dbReference type="PANTHER" id="PTHR43242:SF1">
    <property type="entry name" value="NAD(P)-BINDING ROSSMANN-FOLD SUPERFAMILY PROTEIN"/>
    <property type="match status" value="1"/>
</dbReference>
<evidence type="ECO:0000313" key="3">
    <source>
        <dbReference type="EMBL" id="RMZ57507.1"/>
    </source>
</evidence>
<dbReference type="InterPro" id="IPR036291">
    <property type="entry name" value="NAD(P)-bd_dom_sf"/>
</dbReference>
<evidence type="ECO:0000256" key="1">
    <source>
        <dbReference type="SAM" id="MobiDB-lite"/>
    </source>
</evidence>
<accession>A0A3M7L4J8</accession>
<dbReference type="Proteomes" id="UP000279271">
    <property type="component" value="Unassembled WGS sequence"/>
</dbReference>
<feature type="region of interest" description="Disordered" evidence="1">
    <location>
        <begin position="68"/>
        <end position="132"/>
    </location>
</feature>
<dbReference type="Pfam" id="PF04321">
    <property type="entry name" value="RmlD_sub_bind"/>
    <property type="match status" value="1"/>
</dbReference>
<dbReference type="EMBL" id="QOKY01000127">
    <property type="protein sequence ID" value="RMZ57507.1"/>
    <property type="molecule type" value="Genomic_DNA"/>
</dbReference>
<dbReference type="PANTHER" id="PTHR43242">
    <property type="entry name" value="NAD(P)-BINDING ROSSMANN-FOLD SUPERFAMILY PROTEIN"/>
    <property type="match status" value="1"/>
</dbReference>
<organism evidence="3 4">
    <name type="scientific">Auxenochlorella protothecoides</name>
    <name type="common">Green microalga</name>
    <name type="synonym">Chlorella protothecoides</name>
    <dbReference type="NCBI Taxonomy" id="3075"/>
    <lineage>
        <taxon>Eukaryota</taxon>
        <taxon>Viridiplantae</taxon>
        <taxon>Chlorophyta</taxon>
        <taxon>core chlorophytes</taxon>
        <taxon>Trebouxiophyceae</taxon>
        <taxon>Chlorellales</taxon>
        <taxon>Chlorellaceae</taxon>
        <taxon>Auxenochlorella</taxon>
    </lineage>
</organism>
<dbReference type="SUPFAM" id="SSF51735">
    <property type="entry name" value="NAD(P)-binding Rossmann-fold domains"/>
    <property type="match status" value="1"/>
</dbReference>
<reference evidence="4" key="1">
    <citation type="journal article" date="2018" name="Algal Res.">
        <title>Characterization of plant carbon substrate utilization by Auxenochlorella protothecoides.</title>
        <authorList>
            <person name="Vogler B.W."/>
            <person name="Starkenburg S.R."/>
            <person name="Sudasinghe N."/>
            <person name="Schambach J.Y."/>
            <person name="Rollin J.A."/>
            <person name="Pattathil S."/>
            <person name="Barry A.N."/>
        </authorList>
    </citation>
    <scope>NUCLEOTIDE SEQUENCE [LARGE SCALE GENOMIC DNA]</scope>
    <source>
        <strain evidence="4">UTEX 25</strain>
    </source>
</reference>
<protein>
    <recommendedName>
        <fullName evidence="2">RmlD-like substrate binding domain-containing protein</fullName>
    </recommendedName>
</protein>
<evidence type="ECO:0000259" key="2">
    <source>
        <dbReference type="Pfam" id="PF04321"/>
    </source>
</evidence>